<gene>
    <name evidence="3" type="ORF">SAMN04488539_2515</name>
</gene>
<dbReference type="eggNOG" id="COG0388">
    <property type="taxonomic scope" value="Bacteria"/>
</dbReference>
<dbReference type="RefSeq" id="WP_019194732.1">
    <property type="nucleotide sequence ID" value="NZ_LT629765.1"/>
</dbReference>
<dbReference type="OrthoDB" id="9811121at2"/>
<dbReference type="Gene3D" id="3.60.110.10">
    <property type="entry name" value="Carbon-nitrogen hydrolase"/>
    <property type="match status" value="1"/>
</dbReference>
<proteinExistence type="inferred from homology"/>
<evidence type="ECO:0000313" key="4">
    <source>
        <dbReference type="Proteomes" id="UP000182237"/>
    </source>
</evidence>
<name>A0A1H1VJG0_9CORY</name>
<evidence type="ECO:0000256" key="1">
    <source>
        <dbReference type="ARBA" id="ARBA00010613"/>
    </source>
</evidence>
<dbReference type="InterPro" id="IPR036526">
    <property type="entry name" value="C-N_Hydrolase_sf"/>
</dbReference>
<dbReference type="Pfam" id="PF00795">
    <property type="entry name" value="CN_hydrolase"/>
    <property type="match status" value="1"/>
</dbReference>
<dbReference type="PROSITE" id="PS01227">
    <property type="entry name" value="UPF0012"/>
    <property type="match status" value="1"/>
</dbReference>
<evidence type="ECO:0000313" key="3">
    <source>
        <dbReference type="EMBL" id="SDS84481.1"/>
    </source>
</evidence>
<dbReference type="CDD" id="cd07581">
    <property type="entry name" value="nitrilase_3"/>
    <property type="match status" value="1"/>
</dbReference>
<feature type="domain" description="CN hydrolase" evidence="2">
    <location>
        <begin position="1"/>
        <end position="250"/>
    </location>
</feature>
<dbReference type="PROSITE" id="PS50263">
    <property type="entry name" value="CN_HYDROLASE"/>
    <property type="match status" value="1"/>
</dbReference>
<dbReference type="InterPro" id="IPR001110">
    <property type="entry name" value="UPF0012_CS"/>
</dbReference>
<accession>A0A1H1VJG0</accession>
<keyword evidence="3" id="KW-0378">Hydrolase</keyword>
<reference evidence="3 4" key="1">
    <citation type="submission" date="2016-10" db="EMBL/GenBank/DDBJ databases">
        <authorList>
            <person name="de Groot N.N."/>
        </authorList>
    </citation>
    <scope>NUCLEOTIDE SEQUENCE [LARGE SCALE GENOMIC DNA]</scope>
    <source>
        <strain evidence="3 4">DSM 45434</strain>
    </source>
</reference>
<dbReference type="InterPro" id="IPR003010">
    <property type="entry name" value="C-N_Hydrolase"/>
</dbReference>
<organism evidence="3 4">
    <name type="scientific">Corynebacterium timonense</name>
    <dbReference type="NCBI Taxonomy" id="441500"/>
    <lineage>
        <taxon>Bacteria</taxon>
        <taxon>Bacillati</taxon>
        <taxon>Actinomycetota</taxon>
        <taxon>Actinomycetes</taxon>
        <taxon>Mycobacteriales</taxon>
        <taxon>Corynebacteriaceae</taxon>
        <taxon>Corynebacterium</taxon>
    </lineage>
</organism>
<dbReference type="AlphaFoldDB" id="A0A1H1VJG0"/>
<protein>
    <submittedName>
        <fullName evidence="3">Predicted amidohydrolase</fullName>
    </submittedName>
</protein>
<dbReference type="PANTHER" id="PTHR23088">
    <property type="entry name" value="NITRILASE-RELATED"/>
    <property type="match status" value="1"/>
</dbReference>
<dbReference type="SUPFAM" id="SSF56317">
    <property type="entry name" value="Carbon-nitrogen hydrolase"/>
    <property type="match status" value="1"/>
</dbReference>
<dbReference type="GO" id="GO:0016787">
    <property type="term" value="F:hydrolase activity"/>
    <property type="evidence" value="ECO:0007669"/>
    <property type="project" value="UniProtKB-KW"/>
</dbReference>
<keyword evidence="4" id="KW-1185">Reference proteome</keyword>
<comment type="similarity">
    <text evidence="1">Belongs to the carbon-nitrogen hydrolase superfamily. NIT1/NIT2 family.</text>
</comment>
<sequence length="263" mass="28155">MKIALLQLTSTGDKSENLALVEPKIRQAAGQGASLVVLPEATMQAFDNGRLDTQAEELDGDFATALRELAAELGVTIVVGMFRPADTHKERNRVYNTALITGNGMHRGYDKIHTFDAFDYRESDTVKPGEALVTFEHEGAVVGVATCYDIRFPEQFKELARRGADIVVVPTSWADGEGKRHQWRTLTVARALDAGVFIAAACQARPGGEAKAGQASGPTGIGHSVVVSPTGERLAESGYGEDLLVVDIDPADAARARRALPLL</sequence>
<dbReference type="STRING" id="1203190.GCA_000312345_01939"/>
<dbReference type="Proteomes" id="UP000182237">
    <property type="component" value="Chromosome I"/>
</dbReference>
<dbReference type="PANTHER" id="PTHR23088:SF27">
    <property type="entry name" value="DEAMINATED GLUTATHIONE AMIDASE"/>
    <property type="match status" value="1"/>
</dbReference>
<dbReference type="EMBL" id="LT629765">
    <property type="protein sequence ID" value="SDS84481.1"/>
    <property type="molecule type" value="Genomic_DNA"/>
</dbReference>
<evidence type="ECO:0000259" key="2">
    <source>
        <dbReference type="PROSITE" id="PS50263"/>
    </source>
</evidence>